<dbReference type="EMBL" id="LBTN01000016">
    <property type="protein sequence ID" value="KKQ40594.1"/>
    <property type="molecule type" value="Genomic_DNA"/>
</dbReference>
<evidence type="ECO:0000256" key="3">
    <source>
        <dbReference type="ARBA" id="ARBA00022781"/>
    </source>
</evidence>
<proteinExistence type="predicted"/>
<keyword evidence="5" id="KW-0472">Membrane</keyword>
<organism evidence="7 8">
    <name type="scientific">Candidatus Magasanikbacteria bacterium GW2011_GWA2_37_8</name>
    <dbReference type="NCBI Taxonomy" id="1619036"/>
    <lineage>
        <taxon>Bacteria</taxon>
        <taxon>Candidatus Magasanikiibacteriota</taxon>
    </lineage>
</organism>
<keyword evidence="2" id="KW-0813">Transport</keyword>
<evidence type="ECO:0000256" key="2">
    <source>
        <dbReference type="ARBA" id="ARBA00022448"/>
    </source>
</evidence>
<keyword evidence="6" id="KW-0066">ATP synthesis</keyword>
<evidence type="ECO:0000256" key="6">
    <source>
        <dbReference type="ARBA" id="ARBA00023310"/>
    </source>
</evidence>
<keyword evidence="3" id="KW-0375">Hydrogen ion transport</keyword>
<dbReference type="Proteomes" id="UP000034333">
    <property type="component" value="Unassembled WGS sequence"/>
</dbReference>
<evidence type="ECO:0000313" key="8">
    <source>
        <dbReference type="Proteomes" id="UP000034333"/>
    </source>
</evidence>
<keyword evidence="4" id="KW-0406">Ion transport</keyword>
<gene>
    <name evidence="7" type="ORF">US58_C0016G0006</name>
</gene>
<dbReference type="Pfam" id="PF00213">
    <property type="entry name" value="OSCP"/>
    <property type="match status" value="1"/>
</dbReference>
<dbReference type="PANTHER" id="PTHR11910">
    <property type="entry name" value="ATP SYNTHASE DELTA CHAIN"/>
    <property type="match status" value="1"/>
</dbReference>
<dbReference type="GO" id="GO:0016020">
    <property type="term" value="C:membrane"/>
    <property type="evidence" value="ECO:0007669"/>
    <property type="project" value="UniProtKB-SubCell"/>
</dbReference>
<reference evidence="7 8" key="1">
    <citation type="journal article" date="2015" name="Nature">
        <title>rRNA introns, odd ribosomes, and small enigmatic genomes across a large radiation of phyla.</title>
        <authorList>
            <person name="Brown C.T."/>
            <person name="Hug L.A."/>
            <person name="Thomas B.C."/>
            <person name="Sharon I."/>
            <person name="Castelle C.J."/>
            <person name="Singh A."/>
            <person name="Wilkins M.J."/>
            <person name="Williams K.H."/>
            <person name="Banfield J.F."/>
        </authorList>
    </citation>
    <scope>NUCLEOTIDE SEQUENCE [LARGE SCALE GENOMIC DNA]</scope>
</reference>
<accession>A0A0G0JUK1</accession>
<evidence type="ECO:0000256" key="1">
    <source>
        <dbReference type="ARBA" id="ARBA00004370"/>
    </source>
</evidence>
<evidence type="ECO:0000256" key="4">
    <source>
        <dbReference type="ARBA" id="ARBA00023065"/>
    </source>
</evidence>
<dbReference type="PRINTS" id="PR00125">
    <property type="entry name" value="ATPASEDELTA"/>
</dbReference>
<name>A0A0G0JUK1_9BACT</name>
<dbReference type="NCBIfam" id="TIGR01145">
    <property type="entry name" value="ATP_synt_delta"/>
    <property type="match status" value="1"/>
</dbReference>
<comment type="subcellular location">
    <subcellularLocation>
        <location evidence="1">Membrane</location>
    </subcellularLocation>
</comment>
<dbReference type="InterPro" id="IPR000711">
    <property type="entry name" value="ATPase_OSCP/dsu"/>
</dbReference>
<protein>
    <submittedName>
        <fullName evidence="7">ATP synthase subunit delta</fullName>
    </submittedName>
</protein>
<dbReference type="STRING" id="1619036.US58_C0016G0006"/>
<dbReference type="GO" id="GO:0046933">
    <property type="term" value="F:proton-transporting ATP synthase activity, rotational mechanism"/>
    <property type="evidence" value="ECO:0007669"/>
    <property type="project" value="InterPro"/>
</dbReference>
<sequence length="129" mass="14548">MKKKISNKQFAEALFAVTDGLKGEKLNEALHQFVLLLVKYHKLKQGALIIAEFEKYAKKKSGIIELEITSARKLSDTTLNHIKKIFGEQVESIEKIDGEILGGVKIKMEDKILDASLKTQLLNLKQNLI</sequence>
<evidence type="ECO:0000313" key="7">
    <source>
        <dbReference type="EMBL" id="KKQ40594.1"/>
    </source>
</evidence>
<dbReference type="AlphaFoldDB" id="A0A0G0JUK1"/>
<evidence type="ECO:0000256" key="5">
    <source>
        <dbReference type="ARBA" id="ARBA00023136"/>
    </source>
</evidence>
<comment type="caution">
    <text evidence="7">The sequence shown here is derived from an EMBL/GenBank/DDBJ whole genome shotgun (WGS) entry which is preliminary data.</text>
</comment>